<gene>
    <name evidence="2" type="ORF">CK203_053698</name>
</gene>
<sequence length="436" mass="49878">MTSTEVSVNVHDHGKAIDEQKKTAQSNYCGKVVSGFTRLKCHLAGVRENVSPCGDVPANVKELMKEKMLEFKRGNIRKEVNKLNHPDLPSKMKSSLKSNNVSAATPTNLHRMINGIHSYHQVEYEFPSCQELKGWILWDEGRKYCAHCLPFCVRMYGSLMDKCQTSFWTVCASHCIEMILEKIGMMGTTGDVLDKVKTIARFIYSHAMVLNLMRNHTLVHDLVKPSKRKPAIPFLTLQNMVPEKGRLENMFISSVWKKSLWASRRQGKWVADIVVDPSFWSGAEMALKPTVPLVGTTVLMRRCLKVLTAELNVWFLMGASKMRYGYNLNIIRMWMVILGWGEPQRRNGFHPALLWSDCGVHCPELQKLATQILSQTCYGSLRYKPKRGLDENVLTKGRNSAEQEQLYDPMFVHYNLHLWDSDWSTDSDIGFEETNQ</sequence>
<evidence type="ECO:0000313" key="2">
    <source>
        <dbReference type="EMBL" id="RVW74994.1"/>
    </source>
</evidence>
<evidence type="ECO:0008006" key="4">
    <source>
        <dbReference type="Google" id="ProtNLM"/>
    </source>
</evidence>
<comment type="caution">
    <text evidence="2">The sequence shown here is derived from an EMBL/GenBank/DDBJ whole genome shotgun (WGS) entry which is preliminary data.</text>
</comment>
<dbReference type="PANTHER" id="PTHR32166:SF63">
    <property type="entry name" value="HAT TRANSPOSON SUPERFAMILY PROTEIN"/>
    <property type="match status" value="1"/>
</dbReference>
<evidence type="ECO:0000313" key="3">
    <source>
        <dbReference type="Proteomes" id="UP000288805"/>
    </source>
</evidence>
<feature type="compositionally biased region" description="Basic and acidic residues" evidence="1">
    <location>
        <begin position="10"/>
        <end position="21"/>
    </location>
</feature>
<dbReference type="EMBL" id="QGNW01000359">
    <property type="protein sequence ID" value="RVW74994.1"/>
    <property type="molecule type" value="Genomic_DNA"/>
</dbReference>
<evidence type="ECO:0000256" key="1">
    <source>
        <dbReference type="SAM" id="MobiDB-lite"/>
    </source>
</evidence>
<dbReference type="Proteomes" id="UP000288805">
    <property type="component" value="Unassembled WGS sequence"/>
</dbReference>
<protein>
    <recommendedName>
        <fullName evidence="4">BED-type domain-containing protein</fullName>
    </recommendedName>
</protein>
<accession>A0A438GS06</accession>
<organism evidence="2 3">
    <name type="scientific">Vitis vinifera</name>
    <name type="common">Grape</name>
    <dbReference type="NCBI Taxonomy" id="29760"/>
    <lineage>
        <taxon>Eukaryota</taxon>
        <taxon>Viridiplantae</taxon>
        <taxon>Streptophyta</taxon>
        <taxon>Embryophyta</taxon>
        <taxon>Tracheophyta</taxon>
        <taxon>Spermatophyta</taxon>
        <taxon>Magnoliopsida</taxon>
        <taxon>eudicotyledons</taxon>
        <taxon>Gunneridae</taxon>
        <taxon>Pentapetalae</taxon>
        <taxon>rosids</taxon>
        <taxon>Vitales</taxon>
        <taxon>Vitaceae</taxon>
        <taxon>Viteae</taxon>
        <taxon>Vitis</taxon>
    </lineage>
</organism>
<name>A0A438GS06_VITVI</name>
<dbReference type="SUPFAM" id="SSF53098">
    <property type="entry name" value="Ribonuclease H-like"/>
    <property type="match status" value="1"/>
</dbReference>
<reference evidence="2 3" key="1">
    <citation type="journal article" date="2018" name="PLoS Genet.">
        <title>Population sequencing reveals clonal diversity and ancestral inbreeding in the grapevine cultivar Chardonnay.</title>
        <authorList>
            <person name="Roach M.J."/>
            <person name="Johnson D.L."/>
            <person name="Bohlmann J."/>
            <person name="van Vuuren H.J."/>
            <person name="Jones S.J."/>
            <person name="Pretorius I.S."/>
            <person name="Schmidt S.A."/>
            <person name="Borneman A.R."/>
        </authorList>
    </citation>
    <scope>NUCLEOTIDE SEQUENCE [LARGE SCALE GENOMIC DNA]</scope>
    <source>
        <strain evidence="3">cv. Chardonnay</strain>
        <tissue evidence="2">Leaf</tissue>
    </source>
</reference>
<dbReference type="AlphaFoldDB" id="A0A438GS06"/>
<proteinExistence type="predicted"/>
<dbReference type="PANTHER" id="PTHR32166">
    <property type="entry name" value="OSJNBA0013A04.12 PROTEIN"/>
    <property type="match status" value="1"/>
</dbReference>
<feature type="region of interest" description="Disordered" evidence="1">
    <location>
        <begin position="1"/>
        <end position="21"/>
    </location>
</feature>
<dbReference type="InterPro" id="IPR012337">
    <property type="entry name" value="RNaseH-like_sf"/>
</dbReference>